<dbReference type="Proteomes" id="UP001198806">
    <property type="component" value="Unassembled WGS sequence"/>
</dbReference>
<reference evidence="1 4" key="1">
    <citation type="submission" date="2015-09" db="EMBL/GenBank/DDBJ databases">
        <authorList>
            <consortium name="Pathogen Informatics"/>
        </authorList>
    </citation>
    <scope>NUCLEOTIDE SEQUENCE [LARGE SCALE GENOMIC DNA]</scope>
    <source>
        <strain evidence="1 4">2789STDY5608872</strain>
    </source>
</reference>
<reference evidence="2" key="2">
    <citation type="submission" date="2021-10" db="EMBL/GenBank/DDBJ databases">
        <title>Collection of gut derived symbiotic bacterial strains cultured from healthy donors.</title>
        <authorList>
            <person name="Lin H."/>
            <person name="Littmann E."/>
            <person name="Kohout C."/>
            <person name="Pamer E.G."/>
        </authorList>
    </citation>
    <scope>NUCLEOTIDE SEQUENCE</scope>
    <source>
        <strain evidence="2">DFI.2.94</strain>
    </source>
</reference>
<evidence type="ECO:0000313" key="4">
    <source>
        <dbReference type="Proteomes" id="UP000095591"/>
    </source>
</evidence>
<evidence type="ECO:0000313" key="2">
    <source>
        <dbReference type="EMBL" id="MCB6520386.1"/>
    </source>
</evidence>
<dbReference type="EMBL" id="CYXP01000003">
    <property type="protein sequence ID" value="CUN07900.1"/>
    <property type="molecule type" value="Genomic_DNA"/>
</dbReference>
<accession>A0A173U047</accession>
<evidence type="ECO:0008006" key="5">
    <source>
        <dbReference type="Google" id="ProtNLM"/>
    </source>
</evidence>
<proteinExistence type="predicted"/>
<protein>
    <recommendedName>
        <fullName evidence="5">Lipocalin-like domain-containing protein</fullName>
    </recommendedName>
</protein>
<dbReference type="EMBL" id="CP120353">
    <property type="protein sequence ID" value="WET63127.1"/>
    <property type="molecule type" value="Genomic_DNA"/>
</dbReference>
<dbReference type="Proteomes" id="UP000095591">
    <property type="component" value="Unassembled WGS sequence"/>
</dbReference>
<name>A0A173U047_PARDI</name>
<reference evidence="3" key="3">
    <citation type="submission" date="2023-03" db="EMBL/GenBank/DDBJ databases">
        <title>Parabacteroides distasonis, a bacteria resistant against UC.</title>
        <authorList>
            <person name="Dai W."/>
        </authorList>
    </citation>
    <scope>NUCLEOTIDE SEQUENCE</scope>
    <source>
        <strain evidence="3">F1-28</strain>
    </source>
</reference>
<evidence type="ECO:0000313" key="1">
    <source>
        <dbReference type="EMBL" id="CUN07900.1"/>
    </source>
</evidence>
<gene>
    <name evidence="1" type="ORF">ERS852429_01856</name>
    <name evidence="2" type="ORF">LI194_21635</name>
    <name evidence="3" type="ORF">P2T59_15635</name>
</gene>
<organism evidence="1 4">
    <name type="scientific">Parabacteroides distasonis</name>
    <dbReference type="NCBI Taxonomy" id="823"/>
    <lineage>
        <taxon>Bacteria</taxon>
        <taxon>Pseudomonadati</taxon>
        <taxon>Bacteroidota</taxon>
        <taxon>Bacteroidia</taxon>
        <taxon>Bacteroidales</taxon>
        <taxon>Tannerellaceae</taxon>
        <taxon>Parabacteroides</taxon>
    </lineage>
</organism>
<dbReference type="EMBL" id="JAJCNI010000058">
    <property type="protein sequence ID" value="MCB6520386.1"/>
    <property type="molecule type" value="Genomic_DNA"/>
</dbReference>
<dbReference type="Proteomes" id="UP001221009">
    <property type="component" value="Chromosome"/>
</dbReference>
<sequence>MDYQRINKLLDKYWECATSVEEERELRQFFSSAVVPPDLLPYKAWFVSHEAEALPPLGKEFDARILEHISEDRKLITTFGTLFKSITHLIHKIMGTNMKKAFTTLLCLLFCITISAQDKAADLSKFVGDWSFSAPDAPYGYQDGSFQIKQENGKLTAKVNIQGSTLEINDIKAKGDTYTSSFYVDGTPVDLTMTQKGNELEGMADAGGMQIPVKFKKTKK</sequence>
<dbReference type="GeneID" id="93522742"/>
<dbReference type="RefSeq" id="WP_044546139.1">
    <property type="nucleotide sequence ID" value="NZ_CAJSZN010000016.1"/>
</dbReference>
<dbReference type="AlphaFoldDB" id="A0A173U047"/>
<evidence type="ECO:0000313" key="3">
    <source>
        <dbReference type="EMBL" id="WET63127.1"/>
    </source>
</evidence>